<accession>A0A6A6ZSR7</accession>
<name>A0A6A6ZSR7_9PLEO</name>
<evidence type="ECO:0000313" key="2">
    <source>
        <dbReference type="EMBL" id="KAF2823853.1"/>
    </source>
</evidence>
<dbReference type="EMBL" id="MU006231">
    <property type="protein sequence ID" value="KAF2823853.1"/>
    <property type="molecule type" value="Genomic_DNA"/>
</dbReference>
<evidence type="ECO:0000256" key="1">
    <source>
        <dbReference type="SAM" id="MobiDB-lite"/>
    </source>
</evidence>
<proteinExistence type="predicted"/>
<dbReference type="AlphaFoldDB" id="A0A6A6ZSR7"/>
<organism evidence="2 3">
    <name type="scientific">Ophiobolus disseminans</name>
    <dbReference type="NCBI Taxonomy" id="1469910"/>
    <lineage>
        <taxon>Eukaryota</taxon>
        <taxon>Fungi</taxon>
        <taxon>Dikarya</taxon>
        <taxon>Ascomycota</taxon>
        <taxon>Pezizomycotina</taxon>
        <taxon>Dothideomycetes</taxon>
        <taxon>Pleosporomycetidae</taxon>
        <taxon>Pleosporales</taxon>
        <taxon>Pleosporineae</taxon>
        <taxon>Phaeosphaeriaceae</taxon>
        <taxon>Ophiobolus</taxon>
    </lineage>
</organism>
<feature type="compositionally biased region" description="Basic residues" evidence="1">
    <location>
        <begin position="1"/>
        <end position="10"/>
    </location>
</feature>
<feature type="compositionally biased region" description="Low complexity" evidence="1">
    <location>
        <begin position="186"/>
        <end position="197"/>
    </location>
</feature>
<feature type="region of interest" description="Disordered" evidence="1">
    <location>
        <begin position="228"/>
        <end position="247"/>
    </location>
</feature>
<gene>
    <name evidence="2" type="ORF">CC86DRAFT_60844</name>
</gene>
<dbReference type="OrthoDB" id="3785477at2759"/>
<dbReference type="Proteomes" id="UP000799424">
    <property type="component" value="Unassembled WGS sequence"/>
</dbReference>
<feature type="compositionally biased region" description="Basic and acidic residues" evidence="1">
    <location>
        <begin position="11"/>
        <end position="23"/>
    </location>
</feature>
<protein>
    <submittedName>
        <fullName evidence="2">Uncharacterized protein</fullName>
    </submittedName>
</protein>
<keyword evidence="3" id="KW-1185">Reference proteome</keyword>
<feature type="compositionally biased region" description="Polar residues" evidence="1">
    <location>
        <begin position="63"/>
        <end position="93"/>
    </location>
</feature>
<sequence length="404" mass="43622">MKNLKTKASRFFRDSPSQDEKVANSELGTTDFDAGIQNRNVKKKASRFFMRKHDKTNKEVLTPPSNALTSSLAISETPREQQSGRAPQDGNKTASDKPCPFPPAPTDLDTPPESLSGPSSTHGSVKPEGSQLKPHPSFATLRSKGSRLFRNNSATSSPPPPPVPQIPVELVPPQSRRASVLTPLHSSRNSARNSRSSFVGLQSGSASISRPVLLPQYSNLPIPENAVTVPFTKPSGPPPVRPSRPDSLDEDIIALMQQSGTRMVLTVSNRISGSTASDSTPRSHASSIEARLGLPSGMGTPRNHSLDSPLAARFPLDPFQPLQVRDSTGSVTVSRFSEFVKAEGGGYAGDGVEEEDRERGPIEQYNASREGDWTLEKRVSKGPTGNPGMLFRDRWGAFHFVADI</sequence>
<evidence type="ECO:0000313" key="3">
    <source>
        <dbReference type="Proteomes" id="UP000799424"/>
    </source>
</evidence>
<feature type="compositionally biased region" description="Basic residues" evidence="1">
    <location>
        <begin position="40"/>
        <end position="55"/>
    </location>
</feature>
<reference evidence="2" key="1">
    <citation type="journal article" date="2020" name="Stud. Mycol.">
        <title>101 Dothideomycetes genomes: a test case for predicting lifestyles and emergence of pathogens.</title>
        <authorList>
            <person name="Haridas S."/>
            <person name="Albert R."/>
            <person name="Binder M."/>
            <person name="Bloem J."/>
            <person name="Labutti K."/>
            <person name="Salamov A."/>
            <person name="Andreopoulos B."/>
            <person name="Baker S."/>
            <person name="Barry K."/>
            <person name="Bills G."/>
            <person name="Bluhm B."/>
            <person name="Cannon C."/>
            <person name="Castanera R."/>
            <person name="Culley D."/>
            <person name="Daum C."/>
            <person name="Ezra D."/>
            <person name="Gonzalez J."/>
            <person name="Henrissat B."/>
            <person name="Kuo A."/>
            <person name="Liang C."/>
            <person name="Lipzen A."/>
            <person name="Lutzoni F."/>
            <person name="Magnuson J."/>
            <person name="Mondo S."/>
            <person name="Nolan M."/>
            <person name="Ohm R."/>
            <person name="Pangilinan J."/>
            <person name="Park H.-J."/>
            <person name="Ramirez L."/>
            <person name="Alfaro M."/>
            <person name="Sun H."/>
            <person name="Tritt A."/>
            <person name="Yoshinaga Y."/>
            <person name="Zwiers L.-H."/>
            <person name="Turgeon B."/>
            <person name="Goodwin S."/>
            <person name="Spatafora J."/>
            <person name="Crous P."/>
            <person name="Grigoriev I."/>
        </authorList>
    </citation>
    <scope>NUCLEOTIDE SEQUENCE</scope>
    <source>
        <strain evidence="2">CBS 113818</strain>
    </source>
</reference>
<feature type="region of interest" description="Disordered" evidence="1">
    <location>
        <begin position="1"/>
        <end position="198"/>
    </location>
</feature>